<feature type="compositionally biased region" description="Basic and acidic residues" evidence="1">
    <location>
        <begin position="88"/>
        <end position="107"/>
    </location>
</feature>
<feature type="region of interest" description="Disordered" evidence="1">
    <location>
        <begin position="88"/>
        <end position="108"/>
    </location>
</feature>
<evidence type="ECO:0000313" key="3">
    <source>
        <dbReference type="Proteomes" id="UP000504633"/>
    </source>
</evidence>
<sequence>MNSFLLFLMISLISVPFTLQTTIKADLKSNANSNDGNVKALDYRNSVEEIVKHLMEVWTSPLVYLRDRGYLRTPNVGFMLMSNGINDSKDDKKNGERATRRSDKEDNTPNDLKYLFRTLFSTSNDINVSDKIKSKTWDMNVLKSTVRNQASKFYEKIYDRYNGQTAKTDKKVETDTDREVAQISPSLVASEKAKKKEIEKEKTSTSSVEVAHKQPQSQLQLSDGIAQILTAWAKPLQQQSKQLKEQKETNPST</sequence>
<dbReference type="KEGG" id="dhe:111593841"/>
<evidence type="ECO:0000256" key="1">
    <source>
        <dbReference type="SAM" id="MobiDB-lite"/>
    </source>
</evidence>
<evidence type="ECO:0000256" key="2">
    <source>
        <dbReference type="SAM" id="SignalP"/>
    </source>
</evidence>
<feature type="compositionally biased region" description="Basic and acidic residues" evidence="1">
    <location>
        <begin position="191"/>
        <end position="203"/>
    </location>
</feature>
<accession>A0A6J1LE09</accession>
<feature type="region of interest" description="Disordered" evidence="1">
    <location>
        <begin position="190"/>
        <end position="217"/>
    </location>
</feature>
<name>A0A6J1LE09_DROHY</name>
<reference evidence="4" key="1">
    <citation type="submission" date="2025-08" db="UniProtKB">
        <authorList>
            <consortium name="RefSeq"/>
        </authorList>
    </citation>
    <scope>IDENTIFICATION</scope>
    <source>
        <strain evidence="4">15085-1641.00</strain>
        <tissue evidence="4">Whole body</tissue>
    </source>
</reference>
<keyword evidence="3" id="KW-1185">Reference proteome</keyword>
<dbReference type="RefSeq" id="XP_023162654.2">
    <property type="nucleotide sequence ID" value="XM_023306886.2"/>
</dbReference>
<proteinExistence type="predicted"/>
<gene>
    <name evidence="4" type="primary">LOC111593841</name>
</gene>
<dbReference type="AlphaFoldDB" id="A0A6J1LE09"/>
<evidence type="ECO:0000313" key="4">
    <source>
        <dbReference type="RefSeq" id="XP_023162654.2"/>
    </source>
</evidence>
<keyword evidence="2" id="KW-0732">Signal</keyword>
<feature type="signal peptide" evidence="2">
    <location>
        <begin position="1"/>
        <end position="20"/>
    </location>
</feature>
<protein>
    <submittedName>
        <fullName evidence="4">Uncharacterized protein LOC111593841</fullName>
    </submittedName>
</protein>
<feature type="chain" id="PRO_5026662865" evidence="2">
    <location>
        <begin position="21"/>
        <end position="253"/>
    </location>
</feature>
<dbReference type="OMA" id="NWQSPLV"/>
<dbReference type="OrthoDB" id="8068593at2759"/>
<dbReference type="Proteomes" id="UP000504633">
    <property type="component" value="Unplaced"/>
</dbReference>
<organism evidence="3 4">
    <name type="scientific">Drosophila hydei</name>
    <name type="common">Fruit fly</name>
    <dbReference type="NCBI Taxonomy" id="7224"/>
    <lineage>
        <taxon>Eukaryota</taxon>
        <taxon>Metazoa</taxon>
        <taxon>Ecdysozoa</taxon>
        <taxon>Arthropoda</taxon>
        <taxon>Hexapoda</taxon>
        <taxon>Insecta</taxon>
        <taxon>Pterygota</taxon>
        <taxon>Neoptera</taxon>
        <taxon>Endopterygota</taxon>
        <taxon>Diptera</taxon>
        <taxon>Brachycera</taxon>
        <taxon>Muscomorpha</taxon>
        <taxon>Ephydroidea</taxon>
        <taxon>Drosophilidae</taxon>
        <taxon>Drosophila</taxon>
    </lineage>
</organism>
<dbReference type="GeneID" id="111593841"/>